<dbReference type="Proteomes" id="UP001238450">
    <property type="component" value="Unassembled WGS sequence"/>
</dbReference>
<dbReference type="EMBL" id="JAUSUV010000022">
    <property type="protein sequence ID" value="MDQ0418934.1"/>
    <property type="molecule type" value="Genomic_DNA"/>
</dbReference>
<keyword evidence="2" id="KW-1185">Reference proteome</keyword>
<organism evidence="1 2">
    <name type="scientific">Croceifilum oryzae</name>
    <dbReference type="NCBI Taxonomy" id="1553429"/>
    <lineage>
        <taxon>Bacteria</taxon>
        <taxon>Bacillati</taxon>
        <taxon>Bacillota</taxon>
        <taxon>Bacilli</taxon>
        <taxon>Bacillales</taxon>
        <taxon>Thermoactinomycetaceae</taxon>
        <taxon>Croceifilum</taxon>
    </lineage>
</organism>
<evidence type="ECO:0000313" key="2">
    <source>
        <dbReference type="Proteomes" id="UP001238450"/>
    </source>
</evidence>
<protein>
    <submittedName>
        <fullName evidence="1">Uncharacterized protein</fullName>
    </submittedName>
</protein>
<comment type="caution">
    <text evidence="1">The sequence shown here is derived from an EMBL/GenBank/DDBJ whole genome shotgun (WGS) entry which is preliminary data.</text>
</comment>
<dbReference type="AlphaFoldDB" id="A0AAJ1TI48"/>
<sequence>MSDLLNKYVWLPVQKEFKKLIVWLVSSNSDIRYSIGTGASNTYPLGITLTLMSDSVDQEITIDVDVRYRDEQWIVVSNICLEEDILIAKGPSLSVKYLSAESLIEWFDRFKEFLIANFEVIEFRISKPANVNLDLEREMNRAMSDALFEHVWFPVQIEFKKLISLVAPSNSDIGYGISTYTNVLYPLEILLIFTGYRATDRVSVNITVQYRDGRYIIEANICTDGTTIAESASFSIAVEGLSAESLSEWIDDFGKFLTTNLETIKFRISKPN</sequence>
<dbReference type="RefSeq" id="WP_307254945.1">
    <property type="nucleotide sequence ID" value="NZ_JAUSUV010000022.1"/>
</dbReference>
<evidence type="ECO:0000313" key="1">
    <source>
        <dbReference type="EMBL" id="MDQ0418934.1"/>
    </source>
</evidence>
<name>A0AAJ1TI48_9BACL</name>
<reference evidence="1 2" key="1">
    <citation type="submission" date="2023-07" db="EMBL/GenBank/DDBJ databases">
        <title>Genomic Encyclopedia of Type Strains, Phase IV (KMG-IV): sequencing the most valuable type-strain genomes for metagenomic binning, comparative biology and taxonomic classification.</title>
        <authorList>
            <person name="Goeker M."/>
        </authorList>
    </citation>
    <scope>NUCLEOTIDE SEQUENCE [LARGE SCALE GENOMIC DNA]</scope>
    <source>
        <strain evidence="1 2">DSM 46876</strain>
    </source>
</reference>
<gene>
    <name evidence="1" type="ORF">J2Z48_003139</name>
</gene>
<proteinExistence type="predicted"/>
<accession>A0AAJ1TI48</accession>